<feature type="transmembrane region" description="Helical" evidence="15">
    <location>
        <begin position="325"/>
        <end position="344"/>
    </location>
</feature>
<dbReference type="GO" id="GO:0004984">
    <property type="term" value="F:olfactory receptor activity"/>
    <property type="evidence" value="ECO:0007669"/>
    <property type="project" value="InterPro"/>
</dbReference>
<feature type="transmembrane region" description="Helical" evidence="15">
    <location>
        <begin position="424"/>
        <end position="451"/>
    </location>
</feature>
<dbReference type="SUPFAM" id="SSF81321">
    <property type="entry name" value="Family A G protein-coupled receptor-like"/>
    <property type="match status" value="1"/>
</dbReference>
<dbReference type="AlphaFoldDB" id="A0A6P6H896"/>
<feature type="domain" description="G-protein coupled receptors family 1 profile" evidence="17">
    <location>
        <begin position="265"/>
        <end position="515"/>
    </location>
</feature>
<keyword evidence="7" id="KW-0430">Lectin</keyword>
<evidence type="ECO:0000259" key="17">
    <source>
        <dbReference type="PROSITE" id="PS50262"/>
    </source>
</evidence>
<organism evidence="18 19">
    <name type="scientific">Puma concolor</name>
    <name type="common">Mountain lion</name>
    <name type="synonym">Felis concolor</name>
    <dbReference type="NCBI Taxonomy" id="9696"/>
    <lineage>
        <taxon>Eukaryota</taxon>
        <taxon>Metazoa</taxon>
        <taxon>Chordata</taxon>
        <taxon>Craniata</taxon>
        <taxon>Vertebrata</taxon>
        <taxon>Euteleostomi</taxon>
        <taxon>Mammalia</taxon>
        <taxon>Eutheria</taxon>
        <taxon>Laurasiatheria</taxon>
        <taxon>Carnivora</taxon>
        <taxon>Feliformia</taxon>
        <taxon>Felidae</taxon>
        <taxon>Felinae</taxon>
        <taxon>Puma</taxon>
    </lineage>
</organism>
<feature type="domain" description="C-type lectin" evidence="16">
    <location>
        <begin position="111"/>
        <end position="209"/>
    </location>
</feature>
<dbReference type="Gene3D" id="3.10.100.10">
    <property type="entry name" value="Mannose-Binding Protein A, subunit A"/>
    <property type="match status" value="1"/>
</dbReference>
<dbReference type="Pfam" id="PF13853">
    <property type="entry name" value="7tm_4"/>
    <property type="match status" value="1"/>
</dbReference>
<dbReference type="GeneID" id="112852354"/>
<dbReference type="GO" id="GO:0005886">
    <property type="term" value="C:plasma membrane"/>
    <property type="evidence" value="ECO:0007669"/>
    <property type="project" value="UniProtKB-SubCell"/>
</dbReference>
<dbReference type="RefSeq" id="XP_025771626.1">
    <property type="nucleotide sequence ID" value="XM_025915841.1"/>
</dbReference>
<evidence type="ECO:0000256" key="11">
    <source>
        <dbReference type="ARBA" id="ARBA00023157"/>
    </source>
</evidence>
<proteinExistence type="inferred from homology"/>
<evidence type="ECO:0000256" key="10">
    <source>
        <dbReference type="ARBA" id="ARBA00023136"/>
    </source>
</evidence>
<dbReference type="InterPro" id="IPR033989">
    <property type="entry name" value="CD209-like_CTLD"/>
</dbReference>
<dbReference type="InterPro" id="IPR001304">
    <property type="entry name" value="C-type_lectin-like"/>
</dbReference>
<evidence type="ECO:0000256" key="13">
    <source>
        <dbReference type="ARBA" id="ARBA00023224"/>
    </source>
</evidence>
<keyword evidence="18" id="KW-1185">Reference proteome</keyword>
<dbReference type="Pfam" id="PF00059">
    <property type="entry name" value="Lectin_C"/>
    <property type="match status" value="1"/>
</dbReference>
<dbReference type="InterPro" id="IPR000276">
    <property type="entry name" value="GPCR_Rhodpsn"/>
</dbReference>
<keyword evidence="12 14" id="KW-0675">Receptor</keyword>
<evidence type="ECO:0000313" key="19">
    <source>
        <dbReference type="RefSeq" id="XP_025771626.1"/>
    </source>
</evidence>
<evidence type="ECO:0000256" key="12">
    <source>
        <dbReference type="ARBA" id="ARBA00023170"/>
    </source>
</evidence>
<dbReference type="FunFam" id="1.20.1070.10:FF:000001">
    <property type="entry name" value="Olfactory receptor"/>
    <property type="match status" value="1"/>
</dbReference>
<feature type="transmembrane region" description="Helical" evidence="15">
    <location>
        <begin position="25"/>
        <end position="53"/>
    </location>
</feature>
<evidence type="ECO:0000256" key="1">
    <source>
        <dbReference type="ARBA" id="ARBA00003929"/>
    </source>
</evidence>
<evidence type="ECO:0000256" key="9">
    <source>
        <dbReference type="ARBA" id="ARBA00023040"/>
    </source>
</evidence>
<comment type="function">
    <text evidence="1">Putative odorant or sperm cell receptor.</text>
</comment>
<dbReference type="CDD" id="cd03590">
    <property type="entry name" value="CLECT_DC-SIGN_like"/>
    <property type="match status" value="1"/>
</dbReference>
<dbReference type="KEGG" id="pcoo:112852354"/>
<keyword evidence="8 15" id="KW-1133">Transmembrane helix</keyword>
<evidence type="ECO:0000256" key="2">
    <source>
        <dbReference type="ARBA" id="ARBA00004651"/>
    </source>
</evidence>
<dbReference type="PROSITE" id="PS50262">
    <property type="entry name" value="G_PROTEIN_RECEP_F1_2"/>
    <property type="match status" value="1"/>
</dbReference>
<dbReference type="GO" id="GO:0004930">
    <property type="term" value="F:G protein-coupled receptor activity"/>
    <property type="evidence" value="ECO:0007669"/>
    <property type="project" value="UniProtKB-KW"/>
</dbReference>
<keyword evidence="5 14" id="KW-0812">Transmembrane</keyword>
<sequence>MERKYPPIQGEPAQRDQRLPQDDPWKFFCLAMTLMLLLFDLILGVVLAEVLLFSNKMQEDLKQMDIQFVQGLADAGHERDIVWGEVFRQTEAVRAGNESSCEPCRENWTAFQGSCYQFSTQELSWFKAKDHCAEKGAHLVIINSQAEQKFLSPKENNGYWIGLRKQYPKGIHKWQDGSVPTFINWHDTRSSHYDCAFLMGSGSWSSTTCYAYWYHWICEKPQNCPDMENQTRVFEFILLGLSEQPLQQQVLIGMSCSLYLIGCMGNLLTILAILLDPHLHSPMYFFLSNLSLLDICFTSTTVPKMLVNYLCRHSTISPQACLAQMYFFIAFGAAESILLSVMAYDRYLAICCPLHYMTIMNVLRCALLVTVPWTSANLISMVHTILVFHLTFCGPNEIHHFACHVPPLLKLACGTDVPVVAKGVGLVCIMALLGCCLLILLSYAFIVAAILRIPSAEGRHKAFSTCASHLTVVIVHYGFASVIYLKPKGPQSLEGDTLMGITYTVLTPFLSPIIFSLRNKELKTAMTKTFLRKLYPEKI</sequence>
<dbReference type="InterPro" id="IPR018378">
    <property type="entry name" value="C-type_lectin_CS"/>
</dbReference>
<evidence type="ECO:0000256" key="6">
    <source>
        <dbReference type="ARBA" id="ARBA00022725"/>
    </source>
</evidence>
<evidence type="ECO:0000256" key="5">
    <source>
        <dbReference type="ARBA" id="ARBA00022692"/>
    </source>
</evidence>
<dbReference type="InterPro" id="IPR017452">
    <property type="entry name" value="GPCR_Rhodpsn_7TM"/>
</dbReference>
<evidence type="ECO:0000259" key="16">
    <source>
        <dbReference type="PROSITE" id="PS50041"/>
    </source>
</evidence>
<keyword evidence="10 15" id="KW-0472">Membrane</keyword>
<keyword evidence="4" id="KW-0716">Sensory transduction</keyword>
<dbReference type="Proteomes" id="UP000515131">
    <property type="component" value="Unplaced"/>
</dbReference>
<dbReference type="GO" id="GO:0030246">
    <property type="term" value="F:carbohydrate binding"/>
    <property type="evidence" value="ECO:0007669"/>
    <property type="project" value="UniProtKB-KW"/>
</dbReference>
<dbReference type="SMART" id="SM00034">
    <property type="entry name" value="CLECT"/>
    <property type="match status" value="1"/>
</dbReference>
<evidence type="ECO:0000256" key="8">
    <source>
        <dbReference type="ARBA" id="ARBA00022989"/>
    </source>
</evidence>
<keyword evidence="13 14" id="KW-0807">Transducer</keyword>
<keyword evidence="3" id="KW-1003">Cell membrane</keyword>
<dbReference type="PROSITE" id="PS00615">
    <property type="entry name" value="C_TYPE_LECTIN_1"/>
    <property type="match status" value="1"/>
</dbReference>
<evidence type="ECO:0000313" key="18">
    <source>
        <dbReference type="Proteomes" id="UP000515131"/>
    </source>
</evidence>
<evidence type="ECO:0000256" key="14">
    <source>
        <dbReference type="RuleBase" id="RU000688"/>
    </source>
</evidence>
<feature type="transmembrane region" description="Helical" evidence="15">
    <location>
        <begin position="365"/>
        <end position="388"/>
    </location>
</feature>
<keyword evidence="11" id="KW-1015">Disulfide bond</keyword>
<dbReference type="Gene3D" id="1.20.1070.10">
    <property type="entry name" value="Rhodopsin 7-helix transmembrane proteins"/>
    <property type="match status" value="1"/>
</dbReference>
<dbReference type="PROSITE" id="PS50041">
    <property type="entry name" value="C_TYPE_LECTIN_2"/>
    <property type="match status" value="1"/>
</dbReference>
<evidence type="ECO:0000256" key="7">
    <source>
        <dbReference type="ARBA" id="ARBA00022734"/>
    </source>
</evidence>
<evidence type="ECO:0000256" key="15">
    <source>
        <dbReference type="SAM" id="Phobius"/>
    </source>
</evidence>
<keyword evidence="6" id="KW-0552">Olfaction</keyword>
<dbReference type="PRINTS" id="PR00245">
    <property type="entry name" value="OLFACTORYR"/>
</dbReference>
<dbReference type="InterPro" id="IPR000725">
    <property type="entry name" value="Olfact_rcpt"/>
</dbReference>
<keyword evidence="9 14" id="KW-0297">G-protein coupled receptor</keyword>
<evidence type="ECO:0000256" key="3">
    <source>
        <dbReference type="ARBA" id="ARBA00022475"/>
    </source>
</evidence>
<feature type="transmembrane region" description="Helical" evidence="15">
    <location>
        <begin position="250"/>
        <end position="275"/>
    </location>
</feature>
<feature type="transmembrane region" description="Helical" evidence="15">
    <location>
        <begin position="463"/>
        <end position="485"/>
    </location>
</feature>
<dbReference type="SUPFAM" id="SSF56436">
    <property type="entry name" value="C-type lectin-like"/>
    <property type="match status" value="1"/>
</dbReference>
<dbReference type="InterPro" id="IPR016186">
    <property type="entry name" value="C-type_lectin-like/link_sf"/>
</dbReference>
<comment type="similarity">
    <text evidence="14">Belongs to the G-protein coupled receptor 1 family.</text>
</comment>
<protein>
    <submittedName>
        <fullName evidence="19">Olfactory receptor 10H1-like</fullName>
    </submittedName>
</protein>
<dbReference type="PROSITE" id="PS00237">
    <property type="entry name" value="G_PROTEIN_RECEP_F1_1"/>
    <property type="match status" value="1"/>
</dbReference>
<dbReference type="PANTHER" id="PTHR48001">
    <property type="entry name" value="OLFACTORY RECEPTOR"/>
    <property type="match status" value="1"/>
</dbReference>
<dbReference type="PRINTS" id="PR00237">
    <property type="entry name" value="GPCRRHODOPSN"/>
</dbReference>
<comment type="subcellular location">
    <subcellularLocation>
        <location evidence="2">Cell membrane</location>
        <topology evidence="2">Multi-pass membrane protein</topology>
    </subcellularLocation>
</comment>
<dbReference type="CDD" id="cd15225">
    <property type="entry name" value="7tmA_OR10A-like"/>
    <property type="match status" value="1"/>
</dbReference>
<dbReference type="InterPro" id="IPR016187">
    <property type="entry name" value="CTDL_fold"/>
</dbReference>
<name>A0A6P6H896_PUMCO</name>
<gene>
    <name evidence="19" type="primary">LOC112852354</name>
</gene>
<evidence type="ECO:0000256" key="4">
    <source>
        <dbReference type="ARBA" id="ARBA00022606"/>
    </source>
</evidence>
<feature type="transmembrane region" description="Helical" evidence="15">
    <location>
        <begin position="497"/>
        <end position="517"/>
    </location>
</feature>
<reference evidence="19" key="1">
    <citation type="submission" date="2025-08" db="UniProtKB">
        <authorList>
            <consortium name="RefSeq"/>
        </authorList>
    </citation>
    <scope>IDENTIFICATION</scope>
    <source>
        <tissue evidence="19">Blood</tissue>
    </source>
</reference>
<accession>A0A6P6H896</accession>